<sequence length="146" mass="16445">MINLNSKSKTGISAFLTLTVSAVFLLNILCGFEVGLTHQHEGSHPANNQEAHSHEHSDHSDGHNHGSEDDDDCCEDVTKQFFAQLFKEQGKTYTFLHIAKVFYTGFPPSTKVVAPVEQGRNLEHYFNLPPPFQDRSKQVLFQTFII</sequence>
<evidence type="ECO:0000256" key="1">
    <source>
        <dbReference type="SAM" id="MobiDB-lite"/>
    </source>
</evidence>
<proteinExistence type="predicted"/>
<reference evidence="2 3" key="1">
    <citation type="submission" date="2016-01" db="EMBL/GenBank/DDBJ databases">
        <title>Genome sequencing of Roseivirga spongicola UST030701-084.</title>
        <authorList>
            <person name="Selvaratnam C."/>
            <person name="Thevarajoo S."/>
            <person name="Goh K.M."/>
            <person name="Ee R."/>
            <person name="Chan K.-G."/>
            <person name="Chong C.S."/>
        </authorList>
    </citation>
    <scope>NUCLEOTIDE SEQUENCE [LARGE SCALE GENOMIC DNA]</scope>
    <source>
        <strain evidence="2 3">UST030701-084</strain>
    </source>
</reference>
<gene>
    <name evidence="2" type="ORF">AWW68_01690</name>
</gene>
<evidence type="ECO:0000313" key="2">
    <source>
        <dbReference type="EMBL" id="KYG77508.1"/>
    </source>
</evidence>
<dbReference type="EMBL" id="LRPC01000001">
    <property type="protein sequence ID" value="KYG77508.1"/>
    <property type="molecule type" value="Genomic_DNA"/>
</dbReference>
<feature type="region of interest" description="Disordered" evidence="1">
    <location>
        <begin position="40"/>
        <end position="71"/>
    </location>
</feature>
<feature type="compositionally biased region" description="Basic and acidic residues" evidence="1">
    <location>
        <begin position="51"/>
        <end position="67"/>
    </location>
</feature>
<name>A0A150XFN1_9BACT</name>
<protein>
    <submittedName>
        <fullName evidence="2">Uncharacterized protein</fullName>
    </submittedName>
</protein>
<dbReference type="AlphaFoldDB" id="A0A150XFN1"/>
<comment type="caution">
    <text evidence="2">The sequence shown here is derived from an EMBL/GenBank/DDBJ whole genome shotgun (WGS) entry which is preliminary data.</text>
</comment>
<organism evidence="2 3">
    <name type="scientific">Roseivirga spongicola</name>
    <dbReference type="NCBI Taxonomy" id="333140"/>
    <lineage>
        <taxon>Bacteria</taxon>
        <taxon>Pseudomonadati</taxon>
        <taxon>Bacteroidota</taxon>
        <taxon>Cytophagia</taxon>
        <taxon>Cytophagales</taxon>
        <taxon>Roseivirgaceae</taxon>
        <taxon>Roseivirga</taxon>
    </lineage>
</organism>
<dbReference type="Proteomes" id="UP000075606">
    <property type="component" value="Unassembled WGS sequence"/>
</dbReference>
<keyword evidence="3" id="KW-1185">Reference proteome</keyword>
<evidence type="ECO:0000313" key="3">
    <source>
        <dbReference type="Proteomes" id="UP000075606"/>
    </source>
</evidence>
<accession>A0A150XFN1</accession>